<dbReference type="STRING" id="692275.M3CGA1"/>
<dbReference type="GeneID" id="27906086"/>
<dbReference type="Proteomes" id="UP000016931">
    <property type="component" value="Unassembled WGS sequence"/>
</dbReference>
<name>M3CGA1_SPHMS</name>
<dbReference type="GO" id="GO:0016491">
    <property type="term" value="F:oxidoreductase activity"/>
    <property type="evidence" value="ECO:0007669"/>
    <property type="project" value="UniProtKB-KW"/>
</dbReference>
<dbReference type="InterPro" id="IPR045087">
    <property type="entry name" value="Cu-oxidase_fam"/>
</dbReference>
<keyword evidence="9" id="KW-1185">Reference proteome</keyword>
<dbReference type="PANTHER" id="PTHR11709">
    <property type="entry name" value="MULTI-COPPER OXIDASE"/>
    <property type="match status" value="1"/>
</dbReference>
<dbReference type="CDD" id="cd13895">
    <property type="entry name" value="CuRO_3_AAO_like_2"/>
    <property type="match status" value="1"/>
</dbReference>
<proteinExistence type="inferred from homology"/>
<dbReference type="CDD" id="cd13873">
    <property type="entry name" value="CuRO_2_AAO_like_2"/>
    <property type="match status" value="1"/>
</dbReference>
<organism evidence="8 9">
    <name type="scientific">Sphaerulina musiva (strain SO2202)</name>
    <name type="common">Poplar stem canker fungus</name>
    <name type="synonym">Septoria musiva</name>
    <dbReference type="NCBI Taxonomy" id="692275"/>
    <lineage>
        <taxon>Eukaryota</taxon>
        <taxon>Fungi</taxon>
        <taxon>Dikarya</taxon>
        <taxon>Ascomycota</taxon>
        <taxon>Pezizomycotina</taxon>
        <taxon>Dothideomycetes</taxon>
        <taxon>Dothideomycetidae</taxon>
        <taxon>Mycosphaerellales</taxon>
        <taxon>Mycosphaerellaceae</taxon>
        <taxon>Sphaerulina</taxon>
    </lineage>
</organism>
<dbReference type="AlphaFoldDB" id="M3CGA1"/>
<evidence type="ECO:0000256" key="1">
    <source>
        <dbReference type="ARBA" id="ARBA00010609"/>
    </source>
</evidence>
<dbReference type="SUPFAM" id="SSF49503">
    <property type="entry name" value="Cupredoxins"/>
    <property type="match status" value="3"/>
</dbReference>
<dbReference type="NCBIfam" id="TIGR03390">
    <property type="entry name" value="ascorbOXfungal"/>
    <property type="match status" value="1"/>
</dbReference>
<dbReference type="InterPro" id="IPR011706">
    <property type="entry name" value="Cu-oxidase_C"/>
</dbReference>
<dbReference type="InterPro" id="IPR017762">
    <property type="entry name" value="Multicopper_oxidase_fun"/>
</dbReference>
<sequence>MCEENVNTTIHWHGLSQRLAPFSDGTPQASMWPIPPCHYFDFEVFPLKKEAGTYFYHSHVGFQAVSAAGPLIIEDEGGVSPYEYDEERLVFLSDYYNHTDHHIEQGLLAQPFVWSNETNAILINGVGVAQEEQHRSGEEGCPLPVIEVEPGKTYRFRFVGSLAISMVELGIDEHHNFTIIEADGSYTKPHSEEHMQLTSGQRFDTIFTAKTEAQLNGKRDYYIKLETNERPKKYIGYGVLRYSGGQPEITKNPESAPFNFTGHSYDWAEYALEPLHDNDFPTADEVTRRIELDNRQVSTASIVWRVNGLEWNETTNPQPGDVPYLVDIYQRGQAAMPDYDAAIANGGWDPTTFTFPAKLGEVIEIIWYNTGSLVKDNGGQDFHPFHAHGAHYYDIGSGNGTYDPVENEKKLANYKPVLRDTTNLYRWTEKTVAGQRVGWRAWRLRVTDAGVWMIHCHILQHMIMGMQTAWIMGDLDEILRVPLHDARAYLDFGGGAFGNATYAPMVNHFFDGASGEEWEEKVEAEEV</sequence>
<accession>M3CGA1</accession>
<dbReference type="InterPro" id="IPR001117">
    <property type="entry name" value="Cu-oxidase_2nd"/>
</dbReference>
<dbReference type="Pfam" id="PF00394">
    <property type="entry name" value="Cu-oxidase"/>
    <property type="match status" value="1"/>
</dbReference>
<dbReference type="EMBL" id="KB456264">
    <property type="protein sequence ID" value="EMF12828.1"/>
    <property type="molecule type" value="Genomic_DNA"/>
</dbReference>
<feature type="domain" description="Plastocyanin-like" evidence="6">
    <location>
        <begin position="330"/>
        <end position="471"/>
    </location>
</feature>
<evidence type="ECO:0000259" key="6">
    <source>
        <dbReference type="Pfam" id="PF07731"/>
    </source>
</evidence>
<dbReference type="PROSITE" id="PS00079">
    <property type="entry name" value="MULTICOPPER_OXIDASE1"/>
    <property type="match status" value="1"/>
</dbReference>
<protein>
    <submittedName>
        <fullName evidence="8">L-ascorbate oxidase</fullName>
    </submittedName>
</protein>
<keyword evidence="4" id="KW-0186">Copper</keyword>
<dbReference type="Pfam" id="PF07731">
    <property type="entry name" value="Cu-oxidase_2"/>
    <property type="match status" value="1"/>
</dbReference>
<dbReference type="InterPro" id="IPR002355">
    <property type="entry name" value="Cu_oxidase_Cu_BS"/>
</dbReference>
<dbReference type="eggNOG" id="KOG1263">
    <property type="taxonomic scope" value="Eukaryota"/>
</dbReference>
<dbReference type="FunFam" id="2.60.40.420:FF:000045">
    <property type="entry name" value="Laccase 2"/>
    <property type="match status" value="1"/>
</dbReference>
<dbReference type="OrthoDB" id="2121828at2759"/>
<dbReference type="InterPro" id="IPR008972">
    <property type="entry name" value="Cupredoxin"/>
</dbReference>
<evidence type="ECO:0000259" key="5">
    <source>
        <dbReference type="Pfam" id="PF00394"/>
    </source>
</evidence>
<dbReference type="Gene3D" id="2.60.40.420">
    <property type="entry name" value="Cupredoxins - blue copper proteins"/>
    <property type="match status" value="3"/>
</dbReference>
<evidence type="ECO:0000256" key="2">
    <source>
        <dbReference type="ARBA" id="ARBA00022723"/>
    </source>
</evidence>
<dbReference type="PROSITE" id="PS00080">
    <property type="entry name" value="MULTICOPPER_OXIDASE2"/>
    <property type="match status" value="1"/>
</dbReference>
<dbReference type="HOGENOM" id="CLU_006504_8_3_1"/>
<evidence type="ECO:0000313" key="8">
    <source>
        <dbReference type="EMBL" id="EMF12828.1"/>
    </source>
</evidence>
<dbReference type="GO" id="GO:0005507">
    <property type="term" value="F:copper ion binding"/>
    <property type="evidence" value="ECO:0007669"/>
    <property type="project" value="InterPro"/>
</dbReference>
<dbReference type="PANTHER" id="PTHR11709:SF394">
    <property type="entry name" value="FI03373P-RELATED"/>
    <property type="match status" value="1"/>
</dbReference>
<keyword evidence="2" id="KW-0479">Metal-binding</keyword>
<dbReference type="RefSeq" id="XP_016760949.1">
    <property type="nucleotide sequence ID" value="XM_016908949.1"/>
</dbReference>
<evidence type="ECO:0000313" key="9">
    <source>
        <dbReference type="Proteomes" id="UP000016931"/>
    </source>
</evidence>
<reference evidence="8 9" key="1">
    <citation type="journal article" date="2012" name="PLoS Pathog.">
        <title>Diverse lifestyles and strategies of plant pathogenesis encoded in the genomes of eighteen Dothideomycetes fungi.</title>
        <authorList>
            <person name="Ohm R.A."/>
            <person name="Feau N."/>
            <person name="Henrissat B."/>
            <person name="Schoch C.L."/>
            <person name="Horwitz B.A."/>
            <person name="Barry K.W."/>
            <person name="Condon B.J."/>
            <person name="Copeland A.C."/>
            <person name="Dhillon B."/>
            <person name="Glaser F."/>
            <person name="Hesse C.N."/>
            <person name="Kosti I."/>
            <person name="LaButti K."/>
            <person name="Lindquist E.A."/>
            <person name="Lucas S."/>
            <person name="Salamov A.A."/>
            <person name="Bradshaw R.E."/>
            <person name="Ciuffetti L."/>
            <person name="Hamelin R.C."/>
            <person name="Kema G.H.J."/>
            <person name="Lawrence C."/>
            <person name="Scott J.A."/>
            <person name="Spatafora J.W."/>
            <person name="Turgeon B.G."/>
            <person name="de Wit P.J.G.M."/>
            <person name="Zhong S."/>
            <person name="Goodwin S.B."/>
            <person name="Grigoriev I.V."/>
        </authorList>
    </citation>
    <scope>NUCLEOTIDE SEQUENCE [LARGE SCALE GENOMIC DNA]</scope>
    <source>
        <strain evidence="8 9">SO2202</strain>
    </source>
</reference>
<evidence type="ECO:0000256" key="3">
    <source>
        <dbReference type="ARBA" id="ARBA00023002"/>
    </source>
</evidence>
<feature type="domain" description="Plastocyanin-like" evidence="7">
    <location>
        <begin position="7"/>
        <end position="76"/>
    </location>
</feature>
<dbReference type="OMA" id="ENIGAWM"/>
<dbReference type="Pfam" id="PF07732">
    <property type="entry name" value="Cu-oxidase_3"/>
    <property type="match status" value="1"/>
</dbReference>
<evidence type="ECO:0000259" key="7">
    <source>
        <dbReference type="Pfam" id="PF07732"/>
    </source>
</evidence>
<evidence type="ECO:0000256" key="4">
    <source>
        <dbReference type="ARBA" id="ARBA00023008"/>
    </source>
</evidence>
<dbReference type="InterPro" id="IPR033138">
    <property type="entry name" value="Cu_oxidase_CS"/>
</dbReference>
<gene>
    <name evidence="8" type="ORF">SEPMUDRAFT_45103</name>
</gene>
<keyword evidence="3" id="KW-0560">Oxidoreductase</keyword>
<feature type="domain" description="Plastocyanin-like" evidence="5">
    <location>
        <begin position="87"/>
        <end position="244"/>
    </location>
</feature>
<comment type="similarity">
    <text evidence="1">Belongs to the multicopper oxidase family.</text>
</comment>
<dbReference type="InterPro" id="IPR011707">
    <property type="entry name" value="Cu-oxidase-like_N"/>
</dbReference>
<dbReference type="InterPro" id="IPR035666">
    <property type="entry name" value="MCO_CuRO_3"/>
</dbReference>